<proteinExistence type="predicted"/>
<keyword evidence="2" id="KW-1185">Reference proteome</keyword>
<sequence length="94" mass="10948">MNSFSIKDILRDSHDFRTGLSYVDKTPRLRTMADSTLQHYSSQPSFKTQTNGCRNSFSDEICGKIINRRDCTRPYTRKGSFGRRHCRKLCNFCS</sequence>
<evidence type="ECO:0008006" key="3">
    <source>
        <dbReference type="Google" id="ProtNLM"/>
    </source>
</evidence>
<dbReference type="GeneID" id="110244982"/>
<dbReference type="RefSeq" id="XP_020906886.1">
    <property type="nucleotide sequence ID" value="XM_021051227.2"/>
</dbReference>
<organism evidence="1 2">
    <name type="scientific">Exaiptasia diaphana</name>
    <name type="common">Tropical sea anemone</name>
    <name type="synonym">Aiptasia pulchella</name>
    <dbReference type="NCBI Taxonomy" id="2652724"/>
    <lineage>
        <taxon>Eukaryota</taxon>
        <taxon>Metazoa</taxon>
        <taxon>Cnidaria</taxon>
        <taxon>Anthozoa</taxon>
        <taxon>Hexacorallia</taxon>
        <taxon>Actiniaria</taxon>
        <taxon>Aiptasiidae</taxon>
        <taxon>Exaiptasia</taxon>
    </lineage>
</organism>
<dbReference type="EnsemblMetazoa" id="XM_021051227.2">
    <property type="protein sequence ID" value="XP_020906886.1"/>
    <property type="gene ID" value="LOC110244982"/>
</dbReference>
<protein>
    <recommendedName>
        <fullName evidence="3">ShKT domain-containing protein</fullName>
    </recommendedName>
</protein>
<evidence type="ECO:0000313" key="2">
    <source>
        <dbReference type="Proteomes" id="UP000887567"/>
    </source>
</evidence>
<dbReference type="AlphaFoldDB" id="A0A913XMX8"/>
<dbReference type="OrthoDB" id="3137333at2759"/>
<reference evidence="1" key="1">
    <citation type="submission" date="2022-11" db="UniProtKB">
        <authorList>
            <consortium name="EnsemblMetazoa"/>
        </authorList>
    </citation>
    <scope>IDENTIFICATION</scope>
</reference>
<accession>A0A913XMX8</accession>
<evidence type="ECO:0000313" key="1">
    <source>
        <dbReference type="EnsemblMetazoa" id="XP_020906886.1"/>
    </source>
</evidence>
<dbReference type="Proteomes" id="UP000887567">
    <property type="component" value="Unplaced"/>
</dbReference>
<name>A0A913XMX8_EXADI</name>